<dbReference type="GO" id="GO:0003700">
    <property type="term" value="F:DNA-binding transcription factor activity"/>
    <property type="evidence" value="ECO:0007669"/>
    <property type="project" value="InterPro"/>
</dbReference>
<dbReference type="PANTHER" id="PTHR32467">
    <property type="entry name" value="AP2-LIKE ETHYLENE-RESPONSIVE TRANSCRIPTION FACTOR"/>
    <property type="match status" value="1"/>
</dbReference>
<dbReference type="Gene3D" id="3.30.730.10">
    <property type="entry name" value="AP2/ERF domain"/>
    <property type="match status" value="2"/>
</dbReference>
<feature type="domain" description="AP2/ERF" evidence="7">
    <location>
        <begin position="305"/>
        <end position="369"/>
    </location>
</feature>
<dbReference type="PANTHER" id="PTHR32467:SF90">
    <property type="entry name" value="AP2-LIKE ETHYLENE-RESPONSIVE TRANSCRIPTION FACTOR AIL1"/>
    <property type="match status" value="1"/>
</dbReference>
<feature type="region of interest" description="Disordered" evidence="6">
    <location>
        <begin position="17"/>
        <end position="38"/>
    </location>
</feature>
<proteinExistence type="predicted"/>
<keyword evidence="5" id="KW-0539">Nucleus</keyword>
<dbReference type="InterPro" id="IPR036955">
    <property type="entry name" value="AP2/ERF_dom_sf"/>
</dbReference>
<dbReference type="InterPro" id="IPR001471">
    <property type="entry name" value="AP2/ERF_dom"/>
</dbReference>
<evidence type="ECO:0000256" key="3">
    <source>
        <dbReference type="ARBA" id="ARBA00023125"/>
    </source>
</evidence>
<evidence type="ECO:0000256" key="4">
    <source>
        <dbReference type="ARBA" id="ARBA00023163"/>
    </source>
</evidence>
<evidence type="ECO:0000313" key="9">
    <source>
        <dbReference type="Proteomes" id="UP001224775"/>
    </source>
</evidence>
<evidence type="ECO:0000313" key="8">
    <source>
        <dbReference type="EMBL" id="KAK1742743.1"/>
    </source>
</evidence>
<comment type="caution">
    <text evidence="8">The sequence shown here is derived from an EMBL/GenBank/DDBJ whole genome shotgun (WGS) entry which is preliminary data.</text>
</comment>
<dbReference type="PROSITE" id="PS51032">
    <property type="entry name" value="AP2_ERF"/>
    <property type="match status" value="2"/>
</dbReference>
<evidence type="ECO:0000256" key="5">
    <source>
        <dbReference type="ARBA" id="ARBA00023242"/>
    </source>
</evidence>
<keyword evidence="9" id="KW-1185">Reference proteome</keyword>
<sequence length="530" mass="58854">MVTRTVIRISPEEAKALTPAPAAKASSSSSSATVDSLNNDNLTRNQAIQKPKSPLCNHPSCTKRAQLPSPLCWKHGAQDVTCKFTGCYKKGILHGLCPDHGGLVQLCRSRGCINKVNLEKRGGLCWMHRVKGQHDGDDDSSSEDEEGEEIRLCRFRGCISRTATDEGLCDRHSTHENDYFVNIGGHKRALPTVDSIGDSDTTKKRRKVNNFAIDLTDVPPQSPIPKSAGRIKDGASKYTGVCFYKQVNKWSAQIMIGGKQRSNYNNEEDAAVDYARAVFKYKGQGAPDKAEKQNALVKAREGASKYTGVSFHKRNHKWNAQIMIDGKQHCIGFYDNEEEAAVDYARAIFKYKGQGALDKAREQAALSKEYIDNTRRRNVREGSSKYTGIYFEKGMNKWKAQIMIEGIVRSIGYYEIEEEAAADYARAVFKYKSKKGYATYGGLDLKGIPDQPLIHSETSKSGYKGVKRNKSRWEATLNGKNLGTFDTKEEASGIYARARYYVDKGGEPSAKKKQRAIAAVPEESIDLVAV</sequence>
<dbReference type="GO" id="GO:0005634">
    <property type="term" value="C:nucleus"/>
    <property type="evidence" value="ECO:0007669"/>
    <property type="project" value="UniProtKB-SubCell"/>
</dbReference>
<evidence type="ECO:0000256" key="2">
    <source>
        <dbReference type="ARBA" id="ARBA00023015"/>
    </source>
</evidence>
<organism evidence="8 9">
    <name type="scientific">Skeletonema marinoi</name>
    <dbReference type="NCBI Taxonomy" id="267567"/>
    <lineage>
        <taxon>Eukaryota</taxon>
        <taxon>Sar</taxon>
        <taxon>Stramenopiles</taxon>
        <taxon>Ochrophyta</taxon>
        <taxon>Bacillariophyta</taxon>
        <taxon>Coscinodiscophyceae</taxon>
        <taxon>Thalassiosirophycidae</taxon>
        <taxon>Thalassiosirales</taxon>
        <taxon>Skeletonemataceae</taxon>
        <taxon>Skeletonema</taxon>
        <taxon>Skeletonema marinoi-dohrnii complex</taxon>
    </lineage>
</organism>
<feature type="domain" description="AP2/ERF" evidence="7">
    <location>
        <begin position="385"/>
        <end position="446"/>
    </location>
</feature>
<evidence type="ECO:0000256" key="6">
    <source>
        <dbReference type="SAM" id="MobiDB-lite"/>
    </source>
</evidence>
<gene>
    <name evidence="8" type="ORF">QTG54_006340</name>
</gene>
<evidence type="ECO:0000256" key="1">
    <source>
        <dbReference type="ARBA" id="ARBA00004123"/>
    </source>
</evidence>
<accession>A0AAD8YBI7</accession>
<reference evidence="8" key="1">
    <citation type="submission" date="2023-06" db="EMBL/GenBank/DDBJ databases">
        <title>Survivors Of The Sea: Transcriptome response of Skeletonema marinoi to long-term dormancy.</title>
        <authorList>
            <person name="Pinder M.I.M."/>
            <person name="Kourtchenko O."/>
            <person name="Robertson E.K."/>
            <person name="Larsson T."/>
            <person name="Maumus F."/>
            <person name="Osuna-Cruz C.M."/>
            <person name="Vancaester E."/>
            <person name="Stenow R."/>
            <person name="Vandepoele K."/>
            <person name="Ploug H."/>
            <person name="Bruchert V."/>
            <person name="Godhe A."/>
            <person name="Topel M."/>
        </authorList>
    </citation>
    <scope>NUCLEOTIDE SEQUENCE</scope>
    <source>
        <strain evidence="8">R05AC</strain>
    </source>
</reference>
<dbReference type="GO" id="GO:0003677">
    <property type="term" value="F:DNA binding"/>
    <property type="evidence" value="ECO:0007669"/>
    <property type="project" value="UniProtKB-KW"/>
</dbReference>
<keyword evidence="2" id="KW-0805">Transcription regulation</keyword>
<dbReference type="AlphaFoldDB" id="A0AAD8YBI7"/>
<name>A0AAD8YBI7_9STRA</name>
<dbReference type="SUPFAM" id="SSF54171">
    <property type="entry name" value="DNA-binding domain"/>
    <property type="match status" value="3"/>
</dbReference>
<keyword evidence="3" id="KW-0238">DNA-binding</keyword>
<keyword evidence="4" id="KW-0804">Transcription</keyword>
<dbReference type="Proteomes" id="UP001224775">
    <property type="component" value="Unassembled WGS sequence"/>
</dbReference>
<dbReference type="InterPro" id="IPR016177">
    <property type="entry name" value="DNA-bd_dom_sf"/>
</dbReference>
<evidence type="ECO:0000259" key="7">
    <source>
        <dbReference type="PROSITE" id="PS51032"/>
    </source>
</evidence>
<comment type="subcellular location">
    <subcellularLocation>
        <location evidence="1">Nucleus</location>
    </subcellularLocation>
</comment>
<feature type="compositionally biased region" description="Low complexity" evidence="6">
    <location>
        <begin position="17"/>
        <end position="33"/>
    </location>
</feature>
<protein>
    <recommendedName>
        <fullName evidence="7">AP2/ERF domain-containing protein</fullName>
    </recommendedName>
</protein>
<dbReference type="EMBL" id="JATAAI010000010">
    <property type="protein sequence ID" value="KAK1742743.1"/>
    <property type="molecule type" value="Genomic_DNA"/>
</dbReference>